<reference evidence="1 2" key="1">
    <citation type="submission" date="2019-03" db="EMBL/GenBank/DDBJ databases">
        <title>Single cell metagenomics reveals metabolic interactions within the superorganism composed of flagellate Streblomastix strix and complex community of Bacteroidetes bacteria on its surface.</title>
        <authorList>
            <person name="Treitli S.C."/>
            <person name="Kolisko M."/>
            <person name="Husnik F."/>
            <person name="Keeling P."/>
            <person name="Hampl V."/>
        </authorList>
    </citation>
    <scope>NUCLEOTIDE SEQUENCE [LARGE SCALE GENOMIC DNA]</scope>
    <source>
        <strain evidence="1">ST1C</strain>
    </source>
</reference>
<dbReference type="AlphaFoldDB" id="A0A5J4PHU7"/>
<evidence type="ECO:0000313" key="2">
    <source>
        <dbReference type="Proteomes" id="UP000324800"/>
    </source>
</evidence>
<proteinExistence type="predicted"/>
<feature type="non-terminal residue" evidence="1">
    <location>
        <position position="91"/>
    </location>
</feature>
<sequence>MSVLDTDGKYFAPMHLFFGKQDLSAEDELFDKDGNFQLNLNSVKNIAQKFSIQESVNASGQAGWIEVIQRAQAATPQVQKLHNHLNQIFVN</sequence>
<comment type="caution">
    <text evidence="1">The sequence shown here is derived from an EMBL/GenBank/DDBJ whole genome shotgun (WGS) entry which is preliminary data.</text>
</comment>
<gene>
    <name evidence="1" type="ORF">EZS28_056569</name>
</gene>
<organism evidence="1 2">
    <name type="scientific">Streblomastix strix</name>
    <dbReference type="NCBI Taxonomy" id="222440"/>
    <lineage>
        <taxon>Eukaryota</taxon>
        <taxon>Metamonada</taxon>
        <taxon>Preaxostyla</taxon>
        <taxon>Oxymonadida</taxon>
        <taxon>Streblomastigidae</taxon>
        <taxon>Streblomastix</taxon>
    </lineage>
</organism>
<evidence type="ECO:0000313" key="1">
    <source>
        <dbReference type="EMBL" id="KAA6309136.1"/>
    </source>
</evidence>
<accession>A0A5J4PHU7</accession>
<protein>
    <submittedName>
        <fullName evidence="1">Uncharacterized protein</fullName>
    </submittedName>
</protein>
<dbReference type="EMBL" id="SNRW01050454">
    <property type="protein sequence ID" value="KAA6309136.1"/>
    <property type="molecule type" value="Genomic_DNA"/>
</dbReference>
<name>A0A5J4PHU7_9EUKA</name>
<dbReference type="Proteomes" id="UP000324800">
    <property type="component" value="Unassembled WGS sequence"/>
</dbReference>